<proteinExistence type="predicted"/>
<dbReference type="InterPro" id="IPR058594">
    <property type="entry name" value="PB1-like_dom_pln"/>
</dbReference>
<feature type="region of interest" description="Disordered" evidence="1">
    <location>
        <begin position="621"/>
        <end position="642"/>
    </location>
</feature>
<dbReference type="Pfam" id="PF26130">
    <property type="entry name" value="PB1-like"/>
    <property type="match status" value="1"/>
</dbReference>
<feature type="region of interest" description="Disordered" evidence="1">
    <location>
        <begin position="282"/>
        <end position="339"/>
    </location>
</feature>
<evidence type="ECO:0000313" key="5">
    <source>
        <dbReference type="Proteomes" id="UP001188597"/>
    </source>
</evidence>
<dbReference type="Proteomes" id="UP001188597">
    <property type="component" value="Unassembled WGS sequence"/>
</dbReference>
<protein>
    <recommendedName>
        <fullName evidence="6">Transposase MuDR plant domain-containing protein</fullName>
    </recommendedName>
</protein>
<dbReference type="PANTHER" id="PTHR31973">
    <property type="entry name" value="POLYPROTEIN, PUTATIVE-RELATED"/>
    <property type="match status" value="1"/>
</dbReference>
<keyword evidence="5" id="KW-1185">Reference proteome</keyword>
<gene>
    <name evidence="4" type="ORF">RJ639_015209</name>
</gene>
<accession>A0AA88VGS8</accession>
<evidence type="ECO:0008006" key="6">
    <source>
        <dbReference type="Google" id="ProtNLM"/>
    </source>
</evidence>
<dbReference type="InterPro" id="IPR004332">
    <property type="entry name" value="Transposase_MuDR"/>
</dbReference>
<evidence type="ECO:0000313" key="4">
    <source>
        <dbReference type="EMBL" id="KAK3007972.1"/>
    </source>
</evidence>
<evidence type="ECO:0000259" key="2">
    <source>
        <dbReference type="Pfam" id="PF03108"/>
    </source>
</evidence>
<name>A0AA88VGS8_9ASTE</name>
<feature type="compositionally biased region" description="Basic and acidic residues" evidence="1">
    <location>
        <begin position="291"/>
        <end position="308"/>
    </location>
</feature>
<sequence>MPTGVCRCVIPDGRVSKTRSFLWCIWTVKLPVSASIWSVGLPSFYGSDRYTIKFHHGGAFSSISDNLQYVGGKIAYIDNLDPDEILVIEIHEMLKQISVQPYIAAYYLKPNKQMKDGIQILLDDQDAYNMCTCNLQDSRIALVYVDHCGGVLDEAEEVLALPSSQTKQGVDNTQHHESIDGVRGVGANAHESVNGVHGVGANADASVDGVHGVGANADASVDGVHGVGSNAHEYAVNGLHGVGANADASVDGVHVVRANADVELHGDIARGSRDRVAIGVENVEEDSDSGSDFHDTEITTDGVSKENDPTEDCSDETEDCESDELRSLNGSDEDNGPSNYEVFDNSTLDFTDAKHIKDPDFNVGTIFSSKSEFKEAIHMHGVKYGKVICFRRSEENKIKAVCKECPWFVYASVRQNDTTWQINSMQKEHACGRSFDVHYVNSSWLAKKFVDKFMANPKWSHSSFLETVQTDFVAGHNRRTCTKEVVVGANVAAAVAPAAAADHAAAADQGPSQTVNIEPSRVRRRKLHVKMSVAAPAPAQQKVVPENQSQPVKVGGVNVDTVPFSQGTRKFVSLSTLQAATQKSDRLRRCAELKTAAKEKFGRKNQAEVESAAVDKTVATKKKAAKGKTAATEKAAKGKAAR</sequence>
<dbReference type="PANTHER" id="PTHR31973:SF187">
    <property type="entry name" value="MUTATOR TRANSPOSASE MUDRA PROTEIN"/>
    <property type="match status" value="1"/>
</dbReference>
<dbReference type="EMBL" id="JAVXUP010001804">
    <property type="protein sequence ID" value="KAK3007972.1"/>
    <property type="molecule type" value="Genomic_DNA"/>
</dbReference>
<feature type="domain" description="PB1-like" evidence="3">
    <location>
        <begin position="48"/>
        <end position="147"/>
    </location>
</feature>
<organism evidence="4 5">
    <name type="scientific">Escallonia herrerae</name>
    <dbReference type="NCBI Taxonomy" id="1293975"/>
    <lineage>
        <taxon>Eukaryota</taxon>
        <taxon>Viridiplantae</taxon>
        <taxon>Streptophyta</taxon>
        <taxon>Embryophyta</taxon>
        <taxon>Tracheophyta</taxon>
        <taxon>Spermatophyta</taxon>
        <taxon>Magnoliopsida</taxon>
        <taxon>eudicotyledons</taxon>
        <taxon>Gunneridae</taxon>
        <taxon>Pentapetalae</taxon>
        <taxon>asterids</taxon>
        <taxon>campanulids</taxon>
        <taxon>Escalloniales</taxon>
        <taxon>Escalloniaceae</taxon>
        <taxon>Escallonia</taxon>
    </lineage>
</organism>
<comment type="caution">
    <text evidence="4">The sequence shown here is derived from an EMBL/GenBank/DDBJ whole genome shotgun (WGS) entry which is preliminary data.</text>
</comment>
<feature type="compositionally biased region" description="Acidic residues" evidence="1">
    <location>
        <begin position="309"/>
        <end position="322"/>
    </location>
</feature>
<evidence type="ECO:0000259" key="3">
    <source>
        <dbReference type="Pfam" id="PF26130"/>
    </source>
</evidence>
<reference evidence="4" key="1">
    <citation type="submission" date="2022-12" db="EMBL/GenBank/DDBJ databases">
        <title>Draft genome assemblies for two species of Escallonia (Escalloniales).</title>
        <authorList>
            <person name="Chanderbali A."/>
            <person name="Dervinis C."/>
            <person name="Anghel I."/>
            <person name="Soltis D."/>
            <person name="Soltis P."/>
            <person name="Zapata F."/>
        </authorList>
    </citation>
    <scope>NUCLEOTIDE SEQUENCE</scope>
    <source>
        <strain evidence="4">UCBG64.0493</strain>
        <tissue evidence="4">Leaf</tissue>
    </source>
</reference>
<dbReference type="Pfam" id="PF03108">
    <property type="entry name" value="DBD_Tnp_Mut"/>
    <property type="match status" value="1"/>
</dbReference>
<evidence type="ECO:0000256" key="1">
    <source>
        <dbReference type="SAM" id="MobiDB-lite"/>
    </source>
</evidence>
<feature type="domain" description="Transposase MuDR plant" evidence="2">
    <location>
        <begin position="362"/>
        <end position="422"/>
    </location>
</feature>
<dbReference type="AlphaFoldDB" id="A0AA88VGS8"/>